<keyword evidence="3 11" id="KW-0548">Nucleotidyltransferase</keyword>
<evidence type="ECO:0000256" key="3">
    <source>
        <dbReference type="ARBA" id="ARBA00022695"/>
    </source>
</evidence>
<keyword evidence="5" id="KW-0342">GTP-binding</keyword>
<reference evidence="12" key="1">
    <citation type="journal article" date="2019" name="Int. J. Syst. Evol. Microbiol.">
        <title>The Global Catalogue of Microorganisms (GCM) 10K type strain sequencing project: providing services to taxonomists for standard genome sequencing and annotation.</title>
        <authorList>
            <consortium name="The Broad Institute Genomics Platform"/>
            <consortium name="The Broad Institute Genome Sequencing Center for Infectious Disease"/>
            <person name="Wu L."/>
            <person name="Ma J."/>
        </authorList>
    </citation>
    <scope>NUCLEOTIDE SEQUENCE [LARGE SCALE GENOMIC DNA]</scope>
    <source>
        <strain evidence="12">CECT 7131</strain>
    </source>
</reference>
<dbReference type="NCBIfam" id="TIGR01479">
    <property type="entry name" value="GMP_PMI"/>
    <property type="match status" value="1"/>
</dbReference>
<evidence type="ECO:0000256" key="4">
    <source>
        <dbReference type="ARBA" id="ARBA00022741"/>
    </source>
</evidence>
<evidence type="ECO:0000256" key="6">
    <source>
        <dbReference type="ARBA" id="ARBA00047343"/>
    </source>
</evidence>
<dbReference type="Gene3D" id="3.90.550.10">
    <property type="entry name" value="Spore Coat Polysaccharide Biosynthesis Protein SpsA, Chain A"/>
    <property type="match status" value="1"/>
</dbReference>
<dbReference type="InterPro" id="IPR001538">
    <property type="entry name" value="Man6P_isomerase-2_C"/>
</dbReference>
<dbReference type="GO" id="GO:0004475">
    <property type="term" value="F:mannose-1-phosphate guanylyltransferase (GTP) activity"/>
    <property type="evidence" value="ECO:0007669"/>
    <property type="project" value="UniProtKB-EC"/>
</dbReference>
<dbReference type="PANTHER" id="PTHR46390">
    <property type="entry name" value="MANNOSE-1-PHOSPHATE GUANYLYLTRANSFERASE"/>
    <property type="match status" value="1"/>
</dbReference>
<dbReference type="EC" id="2.7.7.13" evidence="2"/>
<dbReference type="PANTHER" id="PTHR46390:SF1">
    <property type="entry name" value="MANNOSE-1-PHOSPHATE GUANYLYLTRANSFERASE"/>
    <property type="match status" value="1"/>
</dbReference>
<evidence type="ECO:0000256" key="1">
    <source>
        <dbReference type="ARBA" id="ARBA00006115"/>
    </source>
</evidence>
<gene>
    <name evidence="11" type="ORF">QWZ14_31325</name>
</gene>
<dbReference type="Pfam" id="PF22640">
    <property type="entry name" value="ManC_GMP_beta-helix"/>
    <property type="match status" value="1"/>
</dbReference>
<dbReference type="InterPro" id="IPR005835">
    <property type="entry name" value="NTP_transferase_dom"/>
</dbReference>
<dbReference type="CDD" id="cd02213">
    <property type="entry name" value="cupin_PMI_typeII_C"/>
    <property type="match status" value="1"/>
</dbReference>
<keyword evidence="12" id="KW-1185">Reference proteome</keyword>
<evidence type="ECO:0000259" key="8">
    <source>
        <dbReference type="Pfam" id="PF00483"/>
    </source>
</evidence>
<feature type="domain" description="MannoseP isomerase/GMP-like beta-helix" evidence="10">
    <location>
        <begin position="336"/>
        <end position="388"/>
    </location>
</feature>
<accession>A0ABT8AGE0</accession>
<dbReference type="Gene3D" id="2.60.120.10">
    <property type="entry name" value="Jelly Rolls"/>
    <property type="match status" value="1"/>
</dbReference>
<evidence type="ECO:0000259" key="10">
    <source>
        <dbReference type="Pfam" id="PF22640"/>
    </source>
</evidence>
<dbReference type="EMBL" id="JAUFPN010000310">
    <property type="protein sequence ID" value="MDN3568892.1"/>
    <property type="molecule type" value="Genomic_DNA"/>
</dbReference>
<dbReference type="InterPro" id="IPR051161">
    <property type="entry name" value="Mannose-6P_isomerase_type2"/>
</dbReference>
<dbReference type="InterPro" id="IPR029044">
    <property type="entry name" value="Nucleotide-diphossugar_trans"/>
</dbReference>
<dbReference type="Pfam" id="PF00483">
    <property type="entry name" value="NTP_transferase"/>
    <property type="match status" value="1"/>
</dbReference>
<proteinExistence type="inferred from homology"/>
<name>A0ABT8AGE0_9PROT</name>
<dbReference type="GO" id="GO:0004476">
    <property type="term" value="F:mannose-6-phosphate isomerase activity"/>
    <property type="evidence" value="ECO:0007669"/>
    <property type="project" value="UniProtKB-EC"/>
</dbReference>
<feature type="domain" description="Nucleotidyl transferase" evidence="8">
    <location>
        <begin position="40"/>
        <end position="326"/>
    </location>
</feature>
<comment type="caution">
    <text evidence="11">The sequence shown here is derived from an EMBL/GenBank/DDBJ whole genome shotgun (WGS) entry which is preliminary data.</text>
</comment>
<evidence type="ECO:0000256" key="5">
    <source>
        <dbReference type="ARBA" id="ARBA00023134"/>
    </source>
</evidence>
<protein>
    <recommendedName>
        <fullName evidence="2">mannose-1-phosphate guanylyltransferase</fullName>
        <ecNumber evidence="2">2.7.7.13</ecNumber>
    </recommendedName>
</protein>
<evidence type="ECO:0000256" key="2">
    <source>
        <dbReference type="ARBA" id="ARBA00012387"/>
    </source>
</evidence>
<evidence type="ECO:0000256" key="7">
    <source>
        <dbReference type="RuleBase" id="RU004190"/>
    </source>
</evidence>
<sequence>MHVNSRHHPALLDDELDLALLAADDGAEPAAPAAPGRIVPVILSGGSGTRLWPVSRDGLPKQLWALASGRTMLQETALRASGTLPDGTGFAPALVVCNQEHRFLVAEQLAAVGIADRRIVLEPVGRNSAAAVAAAACLLAEDDPEALLWMMAADAVVADVAALHRLLPAAVAAARAGRLVTFGIAPAGAETGYGYIELGAALPEAPGAHAVARFTEKPAAAVAAEFAASGRHLWNSGMFVATARTLLRELGEHAPEVLAAVAEAVARRQQDLDFTRLEAAAFAQAPSLSLDHAVAEHTRQAAVVPADIAWSDVGSWDALWRLGAKDAAGNVAAGDALLVGAEDCYVRGEGILTAVVGLKDAVVVATPDAVLAVHRDQAQQVREVVRRLQATHRKEALSHARCHRPWGFYETLILQPRFQVKRIVVEPGRMLSLQKHHHRAEHWVVVAGTALVVRDAEEVMLQENESIYLPLGCVHRLVNPGRIPLALIEVQVGAYLGEDDIVRLEDAYARG</sequence>
<evidence type="ECO:0000313" key="12">
    <source>
        <dbReference type="Proteomes" id="UP001529369"/>
    </source>
</evidence>
<dbReference type="InterPro" id="IPR011051">
    <property type="entry name" value="RmlC_Cupin_sf"/>
</dbReference>
<dbReference type="InterPro" id="IPR014710">
    <property type="entry name" value="RmlC-like_jellyroll"/>
</dbReference>
<feature type="domain" description="Mannose-6-phosphate isomerase type II C-terminal" evidence="9">
    <location>
        <begin position="393"/>
        <end position="506"/>
    </location>
</feature>
<dbReference type="InterPro" id="IPR006375">
    <property type="entry name" value="Man1P_GuaTrfase/Man6P_Isoase"/>
</dbReference>
<dbReference type="Pfam" id="PF01050">
    <property type="entry name" value="MannoseP_isomer"/>
    <property type="match status" value="1"/>
</dbReference>
<evidence type="ECO:0000259" key="9">
    <source>
        <dbReference type="Pfam" id="PF01050"/>
    </source>
</evidence>
<dbReference type="InterPro" id="IPR054566">
    <property type="entry name" value="ManC/GMP-like_b-helix"/>
</dbReference>
<keyword evidence="11" id="KW-0808">Transferase</keyword>
<keyword evidence="11" id="KW-0413">Isomerase</keyword>
<organism evidence="11 12">
    <name type="scientific">Paeniroseomonas aquatica</name>
    <dbReference type="NCBI Taxonomy" id="373043"/>
    <lineage>
        <taxon>Bacteria</taxon>
        <taxon>Pseudomonadati</taxon>
        <taxon>Pseudomonadota</taxon>
        <taxon>Alphaproteobacteria</taxon>
        <taxon>Acetobacterales</taxon>
        <taxon>Acetobacteraceae</taxon>
        <taxon>Paeniroseomonas</taxon>
    </lineage>
</organism>
<dbReference type="RefSeq" id="WP_290321014.1">
    <property type="nucleotide sequence ID" value="NZ_JAUFPN010000310.1"/>
</dbReference>
<keyword evidence="4" id="KW-0547">Nucleotide-binding</keyword>
<evidence type="ECO:0000313" key="11">
    <source>
        <dbReference type="EMBL" id="MDN3568892.1"/>
    </source>
</evidence>
<comment type="catalytic activity">
    <reaction evidence="6">
        <text>alpha-D-mannose 1-phosphate + GTP + H(+) = GDP-alpha-D-mannose + diphosphate</text>
        <dbReference type="Rhea" id="RHEA:15229"/>
        <dbReference type="ChEBI" id="CHEBI:15378"/>
        <dbReference type="ChEBI" id="CHEBI:33019"/>
        <dbReference type="ChEBI" id="CHEBI:37565"/>
        <dbReference type="ChEBI" id="CHEBI:57527"/>
        <dbReference type="ChEBI" id="CHEBI:58409"/>
        <dbReference type="EC" id="2.7.7.13"/>
    </reaction>
</comment>
<dbReference type="SUPFAM" id="SSF51182">
    <property type="entry name" value="RmlC-like cupins"/>
    <property type="match status" value="1"/>
</dbReference>
<comment type="similarity">
    <text evidence="1 7">Belongs to the mannose-6-phosphate isomerase type 2 family.</text>
</comment>
<dbReference type="SUPFAM" id="SSF53448">
    <property type="entry name" value="Nucleotide-diphospho-sugar transferases"/>
    <property type="match status" value="1"/>
</dbReference>
<dbReference type="Proteomes" id="UP001529369">
    <property type="component" value="Unassembled WGS sequence"/>
</dbReference>